<dbReference type="PRINTS" id="PR01607">
    <property type="entry name" value="APYRASEFAMLY"/>
</dbReference>
<name>A0A3P3DSK4_9RHOB</name>
<evidence type="ECO:0000256" key="1">
    <source>
        <dbReference type="ARBA" id="ARBA00022729"/>
    </source>
</evidence>
<reference evidence="6 7" key="1">
    <citation type="submission" date="2018-11" db="EMBL/GenBank/DDBJ databases">
        <title>Gemmobacter sp. nov., YIM 102744-1 draft genome.</title>
        <authorList>
            <person name="Li G."/>
            <person name="Jiang Y."/>
        </authorList>
    </citation>
    <scope>NUCLEOTIDE SEQUENCE [LARGE SCALE GENOMIC DNA]</scope>
    <source>
        <strain evidence="6 7">YIM 102744-1</strain>
    </source>
</reference>
<dbReference type="AlphaFoldDB" id="A0A3P3DSK4"/>
<dbReference type="InterPro" id="IPR008334">
    <property type="entry name" value="5'-Nucleotdase_C"/>
</dbReference>
<evidence type="ECO:0000259" key="4">
    <source>
        <dbReference type="Pfam" id="PF00149"/>
    </source>
</evidence>
<feature type="compositionally biased region" description="Pro residues" evidence="3">
    <location>
        <begin position="324"/>
        <end position="335"/>
    </location>
</feature>
<dbReference type="PANTHER" id="PTHR11575:SF6">
    <property type="entry name" value="2',3'-CYCLIC-NUCLEOTIDE 2'-PHOSPHODIESTERASE_3'-NUCLEOTIDASE"/>
    <property type="match status" value="1"/>
</dbReference>
<keyword evidence="7" id="KW-1185">Reference proteome</keyword>
<dbReference type="SUPFAM" id="SSF56300">
    <property type="entry name" value="Metallo-dependent phosphatases"/>
    <property type="match status" value="1"/>
</dbReference>
<feature type="domain" description="Calcineurin-like phosphoesterase" evidence="4">
    <location>
        <begin position="27"/>
        <end position="262"/>
    </location>
</feature>
<evidence type="ECO:0000313" key="7">
    <source>
        <dbReference type="Proteomes" id="UP000282125"/>
    </source>
</evidence>
<dbReference type="Gene3D" id="3.60.21.10">
    <property type="match status" value="1"/>
</dbReference>
<dbReference type="SUPFAM" id="SSF55816">
    <property type="entry name" value="5'-nucleotidase (syn. UDP-sugar hydrolase), C-terminal domain"/>
    <property type="match status" value="1"/>
</dbReference>
<evidence type="ECO:0000256" key="2">
    <source>
        <dbReference type="RuleBase" id="RU362119"/>
    </source>
</evidence>
<dbReference type="GO" id="GO:0008254">
    <property type="term" value="F:3'-nucleotidase activity"/>
    <property type="evidence" value="ECO:0007669"/>
    <property type="project" value="UniProtKB-EC"/>
</dbReference>
<sequence length="643" mass="67993">MRSEKLPGRRVIPAVTSFPQPLRCNLTILATSDLHLQLCPWDYYANRAAPGTGLAAVSGALARLRAESGNTLLVDNGDFLQGSALGDALLAERHGKARAHPMIAAMNLAGFDAVSLGNHDFDYGLGVLSAALSEAKFPALCANLTGAERVAVPYAGWTILHREMIDSAGNPCRLRIGLFGVTPPQVMMWNQPKLAGRLRARGMISAARDAIAGMQKTGVDLIVGLCHCGIGTPGAQDSDENAALAIAALPGVDALVAGHTHDVFPGPDFAGTRGVDIETSTLAGKPACMPGFGASHVGLLHLELSPRAGGGWQVQTGRGEARPLTPPRSAGPPPEMSFREACDASAGLSPEFAALCLQAHEATVSHLDRAVGRSESHLSSYFAMTGDCPVTGLVTDAMLWYLKSRLPQAERGTARLLAAASPWRAGGRRGPSHYTNLPPGPVLARDVAALCPFPDELRALRLTGRELADWLEHSARAFNTIPPGSRDMALLADDWASYNFDVIRGLTYEIDLSGPGPRIRNLCCEGLPVRESDSFLLATTSYRAAGGGGFPATGPEGRVLFDTALTIGRIVEEFLTRNGAYRAAATTPWSFTPVPEATAIFETGPCAIALLPRRGFESLGNEPDGFLRLRMNMGEIGPLHPAD</sequence>
<proteinExistence type="inferred from homology"/>
<dbReference type="InterPro" id="IPR029052">
    <property type="entry name" value="Metallo-depent_PP-like"/>
</dbReference>
<dbReference type="GO" id="GO:0009166">
    <property type="term" value="P:nucleotide catabolic process"/>
    <property type="evidence" value="ECO:0007669"/>
    <property type="project" value="InterPro"/>
</dbReference>
<dbReference type="InterPro" id="IPR006179">
    <property type="entry name" value="5_nucleotidase/apyrase"/>
</dbReference>
<feature type="region of interest" description="Disordered" evidence="3">
    <location>
        <begin position="312"/>
        <end position="336"/>
    </location>
</feature>
<dbReference type="PANTHER" id="PTHR11575">
    <property type="entry name" value="5'-NUCLEOTIDASE-RELATED"/>
    <property type="match status" value="1"/>
</dbReference>
<dbReference type="EMBL" id="RRAZ01000005">
    <property type="protein sequence ID" value="RRH76924.1"/>
    <property type="molecule type" value="Genomic_DNA"/>
</dbReference>
<accession>A0A3P3DSK4</accession>
<organism evidence="6 7">
    <name type="scientific">Falsigemmobacter faecalis</name>
    <dbReference type="NCBI Taxonomy" id="2488730"/>
    <lineage>
        <taxon>Bacteria</taxon>
        <taxon>Pseudomonadati</taxon>
        <taxon>Pseudomonadota</taxon>
        <taxon>Alphaproteobacteria</taxon>
        <taxon>Rhodobacterales</taxon>
        <taxon>Paracoccaceae</taxon>
        <taxon>Falsigemmobacter</taxon>
    </lineage>
</organism>
<keyword evidence="2" id="KW-0547">Nucleotide-binding</keyword>
<dbReference type="GO" id="GO:0030288">
    <property type="term" value="C:outer membrane-bounded periplasmic space"/>
    <property type="evidence" value="ECO:0007669"/>
    <property type="project" value="TreeGrafter"/>
</dbReference>
<dbReference type="EC" id="3.1.4.16" evidence="6"/>
<dbReference type="InterPro" id="IPR036907">
    <property type="entry name" value="5'-Nucleotdase_C_sf"/>
</dbReference>
<dbReference type="Gene3D" id="3.90.780.10">
    <property type="entry name" value="5'-Nucleotidase, C-terminal domain"/>
    <property type="match status" value="1"/>
</dbReference>
<evidence type="ECO:0000256" key="3">
    <source>
        <dbReference type="SAM" id="MobiDB-lite"/>
    </source>
</evidence>
<dbReference type="InterPro" id="IPR004843">
    <property type="entry name" value="Calcineurin-like_PHP"/>
</dbReference>
<protein>
    <submittedName>
        <fullName evidence="6">2',3'-cyclic-nucleotide 2'-phosphodiesterase</fullName>
        <ecNumber evidence="6">3.1.3.6</ecNumber>
        <ecNumber evidence="6">3.1.4.16</ecNumber>
    </submittedName>
</protein>
<gene>
    <name evidence="6" type="primary">cpdB</name>
    <name evidence="6" type="ORF">EG244_04785</name>
</gene>
<evidence type="ECO:0000313" key="6">
    <source>
        <dbReference type="EMBL" id="RRH76924.1"/>
    </source>
</evidence>
<keyword evidence="2 6" id="KW-0378">Hydrolase</keyword>
<comment type="caution">
    <text evidence="6">The sequence shown here is derived from an EMBL/GenBank/DDBJ whole genome shotgun (WGS) entry which is preliminary data.</text>
</comment>
<evidence type="ECO:0000259" key="5">
    <source>
        <dbReference type="Pfam" id="PF02872"/>
    </source>
</evidence>
<dbReference type="Pfam" id="PF02872">
    <property type="entry name" value="5_nucleotid_C"/>
    <property type="match status" value="1"/>
</dbReference>
<feature type="domain" description="5'-Nucleotidase C-terminal" evidence="5">
    <location>
        <begin position="373"/>
        <end position="552"/>
    </location>
</feature>
<comment type="similarity">
    <text evidence="2">Belongs to the 5'-nucleotidase family.</text>
</comment>
<dbReference type="GO" id="GO:0000166">
    <property type="term" value="F:nucleotide binding"/>
    <property type="evidence" value="ECO:0007669"/>
    <property type="project" value="UniProtKB-KW"/>
</dbReference>
<dbReference type="Proteomes" id="UP000282125">
    <property type="component" value="Unassembled WGS sequence"/>
</dbReference>
<keyword evidence="1" id="KW-0732">Signal</keyword>
<dbReference type="Pfam" id="PF00149">
    <property type="entry name" value="Metallophos"/>
    <property type="match status" value="1"/>
</dbReference>
<dbReference type="EC" id="3.1.3.6" evidence="6"/>
<dbReference type="GO" id="GO:0008663">
    <property type="term" value="F:2',3'-cyclic-nucleotide 2'-phosphodiesterase activity"/>
    <property type="evidence" value="ECO:0007669"/>
    <property type="project" value="UniProtKB-EC"/>
</dbReference>